<dbReference type="InterPro" id="IPR013783">
    <property type="entry name" value="Ig-like_fold"/>
</dbReference>
<evidence type="ECO:0000313" key="5">
    <source>
        <dbReference type="Ensembl" id="ENSCSEP00000014903.1"/>
    </source>
</evidence>
<dbReference type="InterPro" id="IPR050413">
    <property type="entry name" value="TCR_beta_variable"/>
</dbReference>
<feature type="signal peptide" evidence="3">
    <location>
        <begin position="1"/>
        <end position="18"/>
    </location>
</feature>
<dbReference type="InterPro" id="IPR013106">
    <property type="entry name" value="Ig_V-set"/>
</dbReference>
<reference evidence="5" key="3">
    <citation type="submission" date="2025-09" db="UniProtKB">
        <authorList>
            <consortium name="Ensembl"/>
        </authorList>
    </citation>
    <scope>IDENTIFICATION</scope>
</reference>
<dbReference type="SMART" id="SM00409">
    <property type="entry name" value="IG"/>
    <property type="match status" value="1"/>
</dbReference>
<proteinExistence type="predicted"/>
<dbReference type="PROSITE" id="PS50835">
    <property type="entry name" value="IG_LIKE"/>
    <property type="match status" value="1"/>
</dbReference>
<dbReference type="InterPro" id="IPR036179">
    <property type="entry name" value="Ig-like_dom_sf"/>
</dbReference>
<organism evidence="5 6">
    <name type="scientific">Cynoglossus semilaevis</name>
    <name type="common">Tongue sole</name>
    <dbReference type="NCBI Taxonomy" id="244447"/>
    <lineage>
        <taxon>Eukaryota</taxon>
        <taxon>Metazoa</taxon>
        <taxon>Chordata</taxon>
        <taxon>Craniata</taxon>
        <taxon>Vertebrata</taxon>
        <taxon>Euteleostomi</taxon>
        <taxon>Actinopterygii</taxon>
        <taxon>Neopterygii</taxon>
        <taxon>Teleostei</taxon>
        <taxon>Neoteleostei</taxon>
        <taxon>Acanthomorphata</taxon>
        <taxon>Carangaria</taxon>
        <taxon>Pleuronectiformes</taxon>
        <taxon>Pleuronectoidei</taxon>
        <taxon>Cynoglossidae</taxon>
        <taxon>Cynoglossinae</taxon>
        <taxon>Cynoglossus</taxon>
    </lineage>
</organism>
<keyword evidence="1 3" id="KW-0732">Signal</keyword>
<evidence type="ECO:0000313" key="6">
    <source>
        <dbReference type="Proteomes" id="UP000265120"/>
    </source>
</evidence>
<dbReference type="GO" id="GO:0002376">
    <property type="term" value="P:immune system process"/>
    <property type="evidence" value="ECO:0007669"/>
    <property type="project" value="UniProtKB-KW"/>
</dbReference>
<evidence type="ECO:0000256" key="2">
    <source>
        <dbReference type="ARBA" id="ARBA00022859"/>
    </source>
</evidence>
<feature type="chain" id="PRO_5018077167" description="Ig-like domain-containing protein" evidence="3">
    <location>
        <begin position="19"/>
        <end position="151"/>
    </location>
</feature>
<sequence length="151" mass="16848">MLIGSCIVVSLSISPCLSSTYIVHCCKVYALYVTQHPAIGWSSVSGSVEMNCSHNRDAGHTQMYWYRQPPGQTMTLVVYTIYRGQTDYGKEVNKAKYTAVKDTVETGALTVRNLKPEDSGTYFCAVSKHSDVRRKVCLTKTDAAIKYQLMM</sequence>
<dbReference type="OMA" id="AHMNCSH"/>
<protein>
    <recommendedName>
        <fullName evidence="4">Ig-like domain-containing protein</fullName>
    </recommendedName>
</protein>
<evidence type="ECO:0000259" key="4">
    <source>
        <dbReference type="PROSITE" id="PS50835"/>
    </source>
</evidence>
<reference evidence="5 6" key="1">
    <citation type="journal article" date="2014" name="Nat. Genet.">
        <title>Whole-genome sequence of a flatfish provides insights into ZW sex chromosome evolution and adaptation to a benthic lifestyle.</title>
        <authorList>
            <person name="Chen S."/>
            <person name="Zhang G."/>
            <person name="Shao C."/>
            <person name="Huang Q."/>
            <person name="Liu G."/>
            <person name="Zhang P."/>
            <person name="Song W."/>
            <person name="An N."/>
            <person name="Chalopin D."/>
            <person name="Volff J.N."/>
            <person name="Hong Y."/>
            <person name="Li Q."/>
            <person name="Sha Z."/>
            <person name="Zhou H."/>
            <person name="Xie M."/>
            <person name="Yu Q."/>
            <person name="Liu Y."/>
            <person name="Xiang H."/>
            <person name="Wang N."/>
            <person name="Wu K."/>
            <person name="Yang C."/>
            <person name="Zhou Q."/>
            <person name="Liao X."/>
            <person name="Yang L."/>
            <person name="Hu Q."/>
            <person name="Zhang J."/>
            <person name="Meng L."/>
            <person name="Jin L."/>
            <person name="Tian Y."/>
            <person name="Lian J."/>
            <person name="Yang J."/>
            <person name="Miao G."/>
            <person name="Liu S."/>
            <person name="Liang Z."/>
            <person name="Yan F."/>
            <person name="Li Y."/>
            <person name="Sun B."/>
            <person name="Zhang H."/>
            <person name="Zhang J."/>
            <person name="Zhu Y."/>
            <person name="Du M."/>
            <person name="Zhao Y."/>
            <person name="Schartl M."/>
            <person name="Tang Q."/>
            <person name="Wang J."/>
        </authorList>
    </citation>
    <scope>NUCLEOTIDE SEQUENCE</scope>
</reference>
<dbReference type="Pfam" id="PF07686">
    <property type="entry name" value="V-set"/>
    <property type="match status" value="1"/>
</dbReference>
<evidence type="ECO:0000256" key="3">
    <source>
        <dbReference type="SAM" id="SignalP"/>
    </source>
</evidence>
<dbReference type="SUPFAM" id="SSF48726">
    <property type="entry name" value="Immunoglobulin"/>
    <property type="match status" value="1"/>
</dbReference>
<dbReference type="Gene3D" id="2.60.40.10">
    <property type="entry name" value="Immunoglobulins"/>
    <property type="match status" value="1"/>
</dbReference>
<dbReference type="AlphaFoldDB" id="A0A3P8VHZ9"/>
<dbReference type="InParanoid" id="A0A3P8VHZ9"/>
<dbReference type="PANTHER" id="PTHR23268:SF102">
    <property type="entry name" value="IMMUNOGLOBULIN V-SET DOMAIN-CONTAINING PROTEIN"/>
    <property type="match status" value="1"/>
</dbReference>
<feature type="domain" description="Ig-like" evidence="4">
    <location>
        <begin position="47"/>
        <end position="139"/>
    </location>
</feature>
<dbReference type="SMART" id="SM00406">
    <property type="entry name" value="IGv"/>
    <property type="match status" value="1"/>
</dbReference>
<keyword evidence="2" id="KW-0391">Immunity</keyword>
<dbReference type="Ensembl" id="ENSCSET00000015081.1">
    <property type="protein sequence ID" value="ENSCSEP00000014903.1"/>
    <property type="gene ID" value="ENSCSEG00000009583.1"/>
</dbReference>
<dbReference type="PANTHER" id="PTHR23268">
    <property type="entry name" value="T-CELL RECEPTOR BETA CHAIN"/>
    <property type="match status" value="1"/>
</dbReference>
<dbReference type="GO" id="GO:0005886">
    <property type="term" value="C:plasma membrane"/>
    <property type="evidence" value="ECO:0007669"/>
    <property type="project" value="TreeGrafter"/>
</dbReference>
<dbReference type="InterPro" id="IPR007110">
    <property type="entry name" value="Ig-like_dom"/>
</dbReference>
<dbReference type="GO" id="GO:0007166">
    <property type="term" value="P:cell surface receptor signaling pathway"/>
    <property type="evidence" value="ECO:0007669"/>
    <property type="project" value="TreeGrafter"/>
</dbReference>
<reference evidence="5" key="2">
    <citation type="submission" date="2025-08" db="UniProtKB">
        <authorList>
            <consortium name="Ensembl"/>
        </authorList>
    </citation>
    <scope>IDENTIFICATION</scope>
</reference>
<evidence type="ECO:0000256" key="1">
    <source>
        <dbReference type="ARBA" id="ARBA00022729"/>
    </source>
</evidence>
<keyword evidence="6" id="KW-1185">Reference proteome</keyword>
<dbReference type="Proteomes" id="UP000265120">
    <property type="component" value="Chromosome 1"/>
</dbReference>
<dbReference type="STRING" id="244447.ENSCSEP00000014903"/>
<dbReference type="InterPro" id="IPR003599">
    <property type="entry name" value="Ig_sub"/>
</dbReference>
<name>A0A3P8VHZ9_CYNSE</name>
<accession>A0A3P8VHZ9</accession>
<dbReference type="GeneTree" id="ENSGT00940000176881"/>